<proteinExistence type="predicted"/>
<evidence type="ECO:0000256" key="1">
    <source>
        <dbReference type="SAM" id="MobiDB-lite"/>
    </source>
</evidence>
<dbReference type="InterPro" id="IPR007109">
    <property type="entry name" value="Brix"/>
</dbReference>
<dbReference type="GO" id="GO:0006364">
    <property type="term" value="P:rRNA processing"/>
    <property type="evidence" value="ECO:0007669"/>
    <property type="project" value="InterPro"/>
</dbReference>
<reference evidence="3 4" key="1">
    <citation type="submission" date="2018-07" db="EMBL/GenBank/DDBJ databases">
        <title>The complete nuclear genome of the prasinophyte Chloropicon primus (CCMP1205).</title>
        <authorList>
            <person name="Pombert J.-F."/>
            <person name="Otis C."/>
            <person name="Turmel M."/>
            <person name="Lemieux C."/>
        </authorList>
    </citation>
    <scope>NUCLEOTIDE SEQUENCE [LARGE SCALE GENOMIC DNA]</scope>
    <source>
        <strain evidence="3 4">CCMP1205</strain>
    </source>
</reference>
<dbReference type="PANTHER" id="PTHR12661">
    <property type="entry name" value="PETER PAN-RELATED"/>
    <property type="match status" value="1"/>
</dbReference>
<dbReference type="STRING" id="1764295.A0A5B8MTD9"/>
<dbReference type="OrthoDB" id="10261452at2759"/>
<feature type="domain" description="Brix" evidence="2">
    <location>
        <begin position="31"/>
        <end position="309"/>
    </location>
</feature>
<dbReference type="Pfam" id="PF04427">
    <property type="entry name" value="Brix"/>
    <property type="match status" value="1"/>
</dbReference>
<feature type="compositionally biased region" description="Basic residues" evidence="1">
    <location>
        <begin position="1"/>
        <end position="12"/>
    </location>
</feature>
<accession>A0A5B8MTD9</accession>
<dbReference type="GO" id="GO:0019843">
    <property type="term" value="F:rRNA binding"/>
    <property type="evidence" value="ECO:0007669"/>
    <property type="project" value="InterPro"/>
</dbReference>
<name>A0A5B8MTD9_9CHLO</name>
<dbReference type="GO" id="GO:0000027">
    <property type="term" value="P:ribosomal large subunit assembly"/>
    <property type="evidence" value="ECO:0007669"/>
    <property type="project" value="TreeGrafter"/>
</dbReference>
<dbReference type="EMBL" id="CP031042">
    <property type="protein sequence ID" value="QDZ22895.1"/>
    <property type="molecule type" value="Genomic_DNA"/>
</dbReference>
<keyword evidence="4" id="KW-1185">Reference proteome</keyword>
<dbReference type="PROSITE" id="PS50833">
    <property type="entry name" value="BRIX"/>
    <property type="match status" value="1"/>
</dbReference>
<dbReference type="Proteomes" id="UP000316726">
    <property type="component" value="Chromosome 9"/>
</dbReference>
<protein>
    <submittedName>
        <fullName evidence="3">Brix domain-containing protein</fullName>
    </submittedName>
</protein>
<sequence length="358" mass="39856">MGKPQRKRKRRTHAPDENVVGSLDPSKKKVPRALVLRTGKHTKVVKKLEKDLKLCMRPHTADKLKQKKGNVMKDFLNVVGPLGISHFLILSATERCQYLKVAKTPQGPTATFRIEQWSSCADFAAAMKHYTSPVGAFKYPPLLVLSGFKNSDRHGKLCASLFQNMFPTMEVNSLKIANCQRVVMVHYSSEENKFQFRHYNISQQPAGISKSVRNILKRDLPELGHLQDISQYLQDDLNGGDEDSSGSEDSDPEEKEENTVDAEAGGSDGVAAVAKVRGGGGVKKNVVKLREIGPRLELSLVKIEEGVCEGKVLYHAYVSKTEAEVAEMDNKKKQAANLKRKRRETQDANVQRKKSSSS</sequence>
<evidence type="ECO:0000313" key="4">
    <source>
        <dbReference type="Proteomes" id="UP000316726"/>
    </source>
</evidence>
<organism evidence="3 4">
    <name type="scientific">Chloropicon primus</name>
    <dbReference type="NCBI Taxonomy" id="1764295"/>
    <lineage>
        <taxon>Eukaryota</taxon>
        <taxon>Viridiplantae</taxon>
        <taxon>Chlorophyta</taxon>
        <taxon>Chloropicophyceae</taxon>
        <taxon>Chloropicales</taxon>
        <taxon>Chloropicaceae</taxon>
        <taxon>Chloropicon</taxon>
    </lineage>
</organism>
<dbReference type="AlphaFoldDB" id="A0A5B8MTD9"/>
<feature type="region of interest" description="Disordered" evidence="1">
    <location>
        <begin position="234"/>
        <end position="269"/>
    </location>
</feature>
<evidence type="ECO:0000313" key="3">
    <source>
        <dbReference type="EMBL" id="QDZ22895.1"/>
    </source>
</evidence>
<gene>
    <name evidence="3" type="ORF">A3770_09p54130</name>
</gene>
<dbReference type="GO" id="GO:0030687">
    <property type="term" value="C:preribosome, large subunit precursor"/>
    <property type="evidence" value="ECO:0007669"/>
    <property type="project" value="TreeGrafter"/>
</dbReference>
<dbReference type="PANTHER" id="PTHR12661:SF5">
    <property type="entry name" value="SUPPRESSOR OF SWI4 1 HOMOLOG"/>
    <property type="match status" value="1"/>
</dbReference>
<feature type="compositionally biased region" description="Acidic residues" evidence="1">
    <location>
        <begin position="238"/>
        <end position="260"/>
    </location>
</feature>
<evidence type="ECO:0000259" key="2">
    <source>
        <dbReference type="PROSITE" id="PS50833"/>
    </source>
</evidence>
<dbReference type="InterPro" id="IPR045112">
    <property type="entry name" value="PPAN-like"/>
</dbReference>
<feature type="region of interest" description="Disordered" evidence="1">
    <location>
        <begin position="323"/>
        <end position="358"/>
    </location>
</feature>
<dbReference type="SMART" id="SM00879">
    <property type="entry name" value="Brix"/>
    <property type="match status" value="1"/>
</dbReference>
<feature type="region of interest" description="Disordered" evidence="1">
    <location>
        <begin position="1"/>
        <end position="26"/>
    </location>
</feature>